<feature type="transmembrane region" description="Helical" evidence="7">
    <location>
        <begin position="10"/>
        <end position="27"/>
    </location>
</feature>
<evidence type="ECO:0000256" key="4">
    <source>
        <dbReference type="ARBA" id="ARBA00022989"/>
    </source>
</evidence>
<evidence type="ECO:0000256" key="3">
    <source>
        <dbReference type="ARBA" id="ARBA00022692"/>
    </source>
</evidence>
<keyword evidence="4 7" id="KW-1133">Transmembrane helix</keyword>
<proteinExistence type="inferred from homology"/>
<sequence length="372" mass="39624">MKSTSLNHRVFLLLLCVVTAGFLAILWPFFGAIFWGVALAILFAPMHARLLARMPRQPTWAALVTLVLCLIIVILPLVLISASLVHEAALIYQNLSTGEINIGAYFQQIISALPHWATQALDKLGLTSISSIQEKLSSVAVQASKIAATQAVGIGQNTLGFLVSFAIMLYLLFFLLRDGKQLARRIRDAVPLEQDHKIALASKFTTVVRATVKGNLAVAAAQGALGGLIFWLLGIEGPVLWGVVMAFLSLLPAIGAGLIWGPVALYFLATGDIAKGVILAAYGVLVIGLVDNILRPLLVGKDTKLPDYLVLISTLGGMALFGLTGFVIGPLIAALFVAVWDLFSQDLKADDDRDAAPATAAQSLPRPPSSQD</sequence>
<dbReference type="Pfam" id="PF01594">
    <property type="entry name" value="AI-2E_transport"/>
    <property type="match status" value="1"/>
</dbReference>
<dbReference type="PANTHER" id="PTHR21716">
    <property type="entry name" value="TRANSMEMBRANE PROTEIN"/>
    <property type="match status" value="1"/>
</dbReference>
<evidence type="ECO:0000256" key="1">
    <source>
        <dbReference type="ARBA" id="ARBA00004141"/>
    </source>
</evidence>
<dbReference type="Proteomes" id="UP001525968">
    <property type="component" value="Unassembled WGS sequence"/>
</dbReference>
<comment type="subcellular location">
    <subcellularLocation>
        <location evidence="1">Membrane</location>
        <topology evidence="1">Multi-pass membrane protein</topology>
    </subcellularLocation>
</comment>
<dbReference type="InterPro" id="IPR002549">
    <property type="entry name" value="AI-2E-like"/>
</dbReference>
<organism evidence="8 9">
    <name type="scientific">Acidovorax bellezanensis</name>
    <dbReference type="NCBI Taxonomy" id="2976702"/>
    <lineage>
        <taxon>Bacteria</taxon>
        <taxon>Pseudomonadati</taxon>
        <taxon>Pseudomonadota</taxon>
        <taxon>Betaproteobacteria</taxon>
        <taxon>Burkholderiales</taxon>
        <taxon>Comamonadaceae</taxon>
        <taxon>Acidovorax</taxon>
    </lineage>
</organism>
<feature type="transmembrane region" description="Helical" evidence="7">
    <location>
        <begin position="159"/>
        <end position="176"/>
    </location>
</feature>
<feature type="transmembrane region" description="Helical" evidence="7">
    <location>
        <begin position="33"/>
        <end position="52"/>
    </location>
</feature>
<feature type="transmembrane region" description="Helical" evidence="7">
    <location>
        <begin position="216"/>
        <end position="233"/>
    </location>
</feature>
<feature type="transmembrane region" description="Helical" evidence="7">
    <location>
        <begin position="59"/>
        <end position="85"/>
    </location>
</feature>
<dbReference type="RefSeq" id="WP_261502308.1">
    <property type="nucleotide sequence ID" value="NZ_JAODYH010000014.1"/>
</dbReference>
<evidence type="ECO:0000256" key="7">
    <source>
        <dbReference type="SAM" id="Phobius"/>
    </source>
</evidence>
<evidence type="ECO:0000256" key="2">
    <source>
        <dbReference type="ARBA" id="ARBA00009773"/>
    </source>
</evidence>
<reference evidence="8 9" key="1">
    <citation type="submission" date="2022-09" db="EMBL/GenBank/DDBJ databases">
        <title>Draft genome of isolate Be4.</title>
        <authorList>
            <person name="Sanchez-Castro I."/>
            <person name="Martinez-Rodriguez P."/>
            <person name="Descostes M."/>
            <person name="Merroun M."/>
        </authorList>
    </citation>
    <scope>NUCLEOTIDE SEQUENCE [LARGE SCALE GENOMIC DNA]</scope>
    <source>
        <strain evidence="8 9">Be4</strain>
    </source>
</reference>
<evidence type="ECO:0000256" key="6">
    <source>
        <dbReference type="SAM" id="MobiDB-lite"/>
    </source>
</evidence>
<comment type="similarity">
    <text evidence="2">Belongs to the autoinducer-2 exporter (AI-2E) (TC 2.A.86) family.</text>
</comment>
<dbReference type="EMBL" id="JAODYH010000014">
    <property type="protein sequence ID" value="MCT9813061.1"/>
    <property type="molecule type" value="Genomic_DNA"/>
</dbReference>
<keyword evidence="5 7" id="KW-0472">Membrane</keyword>
<name>A0ABT2PT15_9BURK</name>
<accession>A0ABT2PT15</accession>
<protein>
    <submittedName>
        <fullName evidence="8">AI-2E family transporter</fullName>
    </submittedName>
</protein>
<gene>
    <name evidence="8" type="ORF">N0K08_20730</name>
</gene>
<feature type="region of interest" description="Disordered" evidence="6">
    <location>
        <begin position="353"/>
        <end position="372"/>
    </location>
</feature>
<feature type="transmembrane region" description="Helical" evidence="7">
    <location>
        <begin position="239"/>
        <end position="269"/>
    </location>
</feature>
<evidence type="ECO:0000313" key="8">
    <source>
        <dbReference type="EMBL" id="MCT9813061.1"/>
    </source>
</evidence>
<feature type="transmembrane region" description="Helical" evidence="7">
    <location>
        <begin position="276"/>
        <end position="298"/>
    </location>
</feature>
<feature type="transmembrane region" description="Helical" evidence="7">
    <location>
        <begin position="318"/>
        <end position="343"/>
    </location>
</feature>
<keyword evidence="3 7" id="KW-0812">Transmembrane</keyword>
<evidence type="ECO:0000313" key="9">
    <source>
        <dbReference type="Proteomes" id="UP001525968"/>
    </source>
</evidence>
<comment type="caution">
    <text evidence="8">The sequence shown here is derived from an EMBL/GenBank/DDBJ whole genome shotgun (WGS) entry which is preliminary data.</text>
</comment>
<keyword evidence="9" id="KW-1185">Reference proteome</keyword>
<evidence type="ECO:0000256" key="5">
    <source>
        <dbReference type="ARBA" id="ARBA00023136"/>
    </source>
</evidence>
<dbReference type="PANTHER" id="PTHR21716:SF4">
    <property type="entry name" value="TRANSMEMBRANE PROTEIN 245"/>
    <property type="match status" value="1"/>
</dbReference>